<keyword evidence="4 7" id="KW-0812">Transmembrane</keyword>
<dbReference type="InterPro" id="IPR005524">
    <property type="entry name" value="DUF318"/>
</dbReference>
<feature type="transmembrane region" description="Helical" evidence="7">
    <location>
        <begin position="5"/>
        <end position="21"/>
    </location>
</feature>
<keyword evidence="6 7" id="KW-0472">Membrane</keyword>
<gene>
    <name evidence="8" type="ORF">K8G79_04295</name>
</gene>
<evidence type="ECO:0000256" key="2">
    <source>
        <dbReference type="ARBA" id="ARBA00006386"/>
    </source>
</evidence>
<sequence>MDTDALVMGGLTILMVVWAFTRGKDVPLRGLQAGLGMLREVWLPLLFGFCLAGLFEVLVPRELLVKWMGEESGFQGILLGWLVGLLMPGGPYVVFPVAASLLKEGVGVGPLLTFITAKSLLSPIRMFTWEVPFLGWAFVTARTVPSLLLPPIVGIIGQRLFALFPRL</sequence>
<dbReference type="EMBL" id="JAIOIU010000043">
    <property type="protein sequence ID" value="MBZ0159347.1"/>
    <property type="molecule type" value="Genomic_DNA"/>
</dbReference>
<evidence type="ECO:0000256" key="5">
    <source>
        <dbReference type="ARBA" id="ARBA00022989"/>
    </source>
</evidence>
<dbReference type="InterPro" id="IPR052923">
    <property type="entry name" value="UPF0718"/>
</dbReference>
<dbReference type="Pfam" id="PF03773">
    <property type="entry name" value="ArsP_1"/>
    <property type="match status" value="1"/>
</dbReference>
<evidence type="ECO:0000256" key="1">
    <source>
        <dbReference type="ARBA" id="ARBA00004651"/>
    </source>
</evidence>
<evidence type="ECO:0000256" key="3">
    <source>
        <dbReference type="ARBA" id="ARBA00022475"/>
    </source>
</evidence>
<evidence type="ECO:0000256" key="7">
    <source>
        <dbReference type="SAM" id="Phobius"/>
    </source>
</evidence>
<comment type="subcellular location">
    <subcellularLocation>
        <location evidence="1">Cell membrane</location>
        <topology evidence="1">Multi-pass membrane protein</topology>
    </subcellularLocation>
</comment>
<evidence type="ECO:0000313" key="9">
    <source>
        <dbReference type="Proteomes" id="UP001197609"/>
    </source>
</evidence>
<dbReference type="GO" id="GO:0005886">
    <property type="term" value="C:plasma membrane"/>
    <property type="evidence" value="ECO:0007669"/>
    <property type="project" value="UniProtKB-SubCell"/>
</dbReference>
<accession>A0AAJ1AJJ3</accession>
<dbReference type="PANTHER" id="PTHR34184:SF4">
    <property type="entry name" value="UPF0718 PROTEIN YCGR"/>
    <property type="match status" value="1"/>
</dbReference>
<dbReference type="Proteomes" id="UP001197609">
    <property type="component" value="Unassembled WGS sequence"/>
</dbReference>
<name>A0AAJ1AJJ3_9BACT</name>
<evidence type="ECO:0000256" key="4">
    <source>
        <dbReference type="ARBA" id="ARBA00022692"/>
    </source>
</evidence>
<feature type="transmembrane region" description="Helical" evidence="7">
    <location>
        <begin position="133"/>
        <end position="157"/>
    </location>
</feature>
<keyword evidence="3" id="KW-1003">Cell membrane</keyword>
<feature type="transmembrane region" description="Helical" evidence="7">
    <location>
        <begin position="79"/>
        <end position="102"/>
    </location>
</feature>
<evidence type="ECO:0000256" key="6">
    <source>
        <dbReference type="ARBA" id="ARBA00023136"/>
    </source>
</evidence>
<comment type="similarity">
    <text evidence="2">Belongs to the UPF0718 family.</text>
</comment>
<comment type="caution">
    <text evidence="8">The sequence shown here is derived from an EMBL/GenBank/DDBJ whole genome shotgun (WGS) entry which is preliminary data.</text>
</comment>
<organism evidence="8 9">
    <name type="scientific">Candidatus Methylomirabilis tolerans</name>
    <dbReference type="NCBI Taxonomy" id="3123416"/>
    <lineage>
        <taxon>Bacteria</taxon>
        <taxon>Candidatus Methylomirabilota</taxon>
        <taxon>Candidatus Methylomirabilia</taxon>
        <taxon>Candidatus Methylomirabilales</taxon>
        <taxon>Candidatus Methylomirabilaceae</taxon>
        <taxon>Candidatus Methylomirabilis</taxon>
    </lineage>
</organism>
<dbReference type="AlphaFoldDB" id="A0AAJ1AJJ3"/>
<reference evidence="8 9" key="1">
    <citation type="journal article" date="2021" name="bioRxiv">
        <title>Unraveling nitrogen, sulfur and carbon metabolic pathways and microbial community transcriptional responses to substrate deprivation and toxicity stresses in a bioreactor mimicking anoxic brackish coastal sediment conditions.</title>
        <authorList>
            <person name="Martins P.D."/>
            <person name="Echeveste M.J."/>
            <person name="Arshad A."/>
            <person name="Kurth J."/>
            <person name="Ouboter H."/>
            <person name="Jetten M.S.M."/>
            <person name="Welte C.U."/>
        </authorList>
    </citation>
    <scope>NUCLEOTIDE SEQUENCE [LARGE SCALE GENOMIC DNA]</scope>
    <source>
        <strain evidence="8">MAG_38</strain>
    </source>
</reference>
<proteinExistence type="inferred from homology"/>
<feature type="transmembrane region" description="Helical" evidence="7">
    <location>
        <begin position="41"/>
        <end position="59"/>
    </location>
</feature>
<dbReference type="PANTHER" id="PTHR34184">
    <property type="entry name" value="UPF0718 PROTEIN YCGR"/>
    <property type="match status" value="1"/>
</dbReference>
<protein>
    <submittedName>
        <fullName evidence="8">Permease</fullName>
    </submittedName>
</protein>
<evidence type="ECO:0000313" key="8">
    <source>
        <dbReference type="EMBL" id="MBZ0159347.1"/>
    </source>
</evidence>
<keyword evidence="5 7" id="KW-1133">Transmembrane helix</keyword>